<name>A0A914ZL11_PARUN</name>
<sequence length="68" mass="7617">MQFLCLQTSKKHLLNGLTRKLIIKTCGFFASIQLITSNNIFLQVIASIEAQKVQLLGTPSFSAMFEKL</sequence>
<dbReference type="WBParaSite" id="PgB05_g164_t02">
    <property type="protein sequence ID" value="PgB05_g164_t02"/>
    <property type="gene ID" value="PgB05_g164"/>
</dbReference>
<keyword evidence="1" id="KW-1185">Reference proteome</keyword>
<evidence type="ECO:0000313" key="2">
    <source>
        <dbReference type="WBParaSite" id="PgB05_g164_t02"/>
    </source>
</evidence>
<proteinExistence type="predicted"/>
<protein>
    <submittedName>
        <fullName evidence="2">Uncharacterized protein</fullName>
    </submittedName>
</protein>
<evidence type="ECO:0000313" key="1">
    <source>
        <dbReference type="Proteomes" id="UP000887569"/>
    </source>
</evidence>
<reference evidence="2" key="1">
    <citation type="submission" date="2022-11" db="UniProtKB">
        <authorList>
            <consortium name="WormBaseParasite"/>
        </authorList>
    </citation>
    <scope>IDENTIFICATION</scope>
</reference>
<dbReference type="AlphaFoldDB" id="A0A914ZL11"/>
<accession>A0A914ZL11</accession>
<organism evidence="1 2">
    <name type="scientific">Parascaris univalens</name>
    <name type="common">Nematode worm</name>
    <dbReference type="NCBI Taxonomy" id="6257"/>
    <lineage>
        <taxon>Eukaryota</taxon>
        <taxon>Metazoa</taxon>
        <taxon>Ecdysozoa</taxon>
        <taxon>Nematoda</taxon>
        <taxon>Chromadorea</taxon>
        <taxon>Rhabditida</taxon>
        <taxon>Spirurina</taxon>
        <taxon>Ascaridomorpha</taxon>
        <taxon>Ascaridoidea</taxon>
        <taxon>Ascarididae</taxon>
        <taxon>Parascaris</taxon>
    </lineage>
</organism>
<dbReference type="Proteomes" id="UP000887569">
    <property type="component" value="Unplaced"/>
</dbReference>